<evidence type="ECO:0000256" key="1">
    <source>
        <dbReference type="ARBA" id="ARBA00004323"/>
    </source>
</evidence>
<reference evidence="13 14" key="2">
    <citation type="submission" date="2024-10" db="EMBL/GenBank/DDBJ databases">
        <authorList>
            <person name="Ryan C."/>
        </authorList>
    </citation>
    <scope>NUCLEOTIDE SEQUENCE [LARGE SCALE GENOMIC DNA]</scope>
</reference>
<keyword evidence="5" id="KW-0735">Signal-anchor</keyword>
<evidence type="ECO:0000313" key="13">
    <source>
        <dbReference type="EMBL" id="CAL5019809.1"/>
    </source>
</evidence>
<feature type="domain" description="Trichome birefringence-like N-terminal" evidence="12">
    <location>
        <begin position="417"/>
        <end position="468"/>
    </location>
</feature>
<evidence type="ECO:0000313" key="14">
    <source>
        <dbReference type="Proteomes" id="UP001497457"/>
    </source>
</evidence>
<dbReference type="Pfam" id="PF13839">
    <property type="entry name" value="PC-Esterase"/>
    <property type="match status" value="1"/>
</dbReference>
<evidence type="ECO:0000256" key="6">
    <source>
        <dbReference type="ARBA" id="ARBA00022989"/>
    </source>
</evidence>
<evidence type="ECO:0000259" key="12">
    <source>
        <dbReference type="Pfam" id="PF14416"/>
    </source>
</evidence>
<feature type="compositionally biased region" description="Basic and acidic residues" evidence="9">
    <location>
        <begin position="174"/>
        <end position="186"/>
    </location>
</feature>
<sequence>MKGAWRQSGAAAAVADHLGHLGAAGLVGRARPARLCLYGLALTFAGFAVFLAFAPSLPAPPASSPAAAWFDGLIASASPYRAQVSGLLSSLFPANSSSSVPPIGVTARRGGPSGGGFAASAPRAEGGISSAVRPGEQLGSGGGVPSSSAGGAPSADRAPAPGDATAAVPSGAPPDDHVHGGAEVKHSTGTATAEAKGGPGPGLPSGGSVSAQDGVTAKGGVPVRINGSDANVSSVDAGDGGGMKASARNAAGSTHQLGSGSAALGNGTAVPFNNQTKSAVATAVDRSGAAGNNQTLLIQSTADNKNHTRSSADSDGSSSSEKNKQIESTASPHGRISSSEKNKKIESTASPQGRISSSEKNKQIESTASPQGSTSPAKDQSAQVVIPIANNNSSVLVKAAANAGRRKKVDWIENMASCDMFYGNWVRDDSYPLYPEGSCPHIDESFNCHLNGRPDKAYQRLRWQPGACRIPRLNPADMLERLRGKRLVFVGDSLNRNMWESLICILRNSVKDKSRVFEVSGRSQFKAEGSYSFLFQDYNCTVEFFRSPFLVQEWEMPIRNGKGTRETLRLDIIDRAFPRYKNADIIIFNTGHWWTHEKTSLGKDYYQEGNRVYSELDVHDAYRRALNTWAKWVDSNVNPKKTTVFFRGYSASHFSGGQWNSGGSCDKETEPITNEQYLTPYPTKMSILEEVLHGMKTPVVYLNITRMTDYRKEAHPSVYRKQKLTEEERKSPELYQDCSHWCLPGVPDSWNELIYAQILVKQRHTMQQ</sequence>
<dbReference type="AlphaFoldDB" id="A0ABC9CG95"/>
<dbReference type="Proteomes" id="UP001497457">
    <property type="component" value="Chromosome 3rd"/>
</dbReference>
<comment type="subcellular location">
    <subcellularLocation>
        <location evidence="1">Golgi apparatus membrane</location>
        <topology evidence="1">Single-pass type II membrane protein</topology>
    </subcellularLocation>
</comment>
<dbReference type="GO" id="GO:0000139">
    <property type="term" value="C:Golgi membrane"/>
    <property type="evidence" value="ECO:0007669"/>
    <property type="project" value="UniProtKB-SubCell"/>
</dbReference>
<dbReference type="PANTHER" id="PTHR32285:SF339">
    <property type="entry name" value="OS02G0773732 PROTEIN"/>
    <property type="match status" value="1"/>
</dbReference>
<evidence type="ECO:0000256" key="2">
    <source>
        <dbReference type="ARBA" id="ARBA00007727"/>
    </source>
</evidence>
<evidence type="ECO:0000256" key="10">
    <source>
        <dbReference type="SAM" id="Phobius"/>
    </source>
</evidence>
<keyword evidence="7" id="KW-0333">Golgi apparatus</keyword>
<evidence type="ECO:0000256" key="5">
    <source>
        <dbReference type="ARBA" id="ARBA00022968"/>
    </source>
</evidence>
<reference evidence="14" key="1">
    <citation type="submission" date="2024-06" db="EMBL/GenBank/DDBJ databases">
        <authorList>
            <person name="Ryan C."/>
        </authorList>
    </citation>
    <scope>NUCLEOTIDE SEQUENCE [LARGE SCALE GENOMIC DNA]</scope>
</reference>
<feature type="region of interest" description="Disordered" evidence="9">
    <location>
        <begin position="299"/>
        <end position="380"/>
    </location>
</feature>
<dbReference type="PANTHER" id="PTHR32285">
    <property type="entry name" value="PROTEIN TRICHOME BIREFRINGENCE-LIKE 9-RELATED"/>
    <property type="match status" value="1"/>
</dbReference>
<proteinExistence type="inferred from homology"/>
<evidence type="ECO:0008006" key="15">
    <source>
        <dbReference type="Google" id="ProtNLM"/>
    </source>
</evidence>
<evidence type="ECO:0000256" key="4">
    <source>
        <dbReference type="ARBA" id="ARBA00022692"/>
    </source>
</evidence>
<name>A0ABC9CG95_9POAL</name>
<feature type="region of interest" description="Disordered" evidence="9">
    <location>
        <begin position="96"/>
        <end position="270"/>
    </location>
</feature>
<keyword evidence="6 10" id="KW-1133">Transmembrane helix</keyword>
<evidence type="ECO:0000256" key="3">
    <source>
        <dbReference type="ARBA" id="ARBA00022679"/>
    </source>
</evidence>
<feature type="transmembrane region" description="Helical" evidence="10">
    <location>
        <begin position="35"/>
        <end position="54"/>
    </location>
</feature>
<dbReference type="GO" id="GO:1990538">
    <property type="term" value="F:xylan O-acetyltransferase activity"/>
    <property type="evidence" value="ECO:0007669"/>
    <property type="project" value="UniProtKB-ARBA"/>
</dbReference>
<dbReference type="Pfam" id="PF14416">
    <property type="entry name" value="PMR5N"/>
    <property type="match status" value="1"/>
</dbReference>
<feature type="compositionally biased region" description="Low complexity" evidence="9">
    <location>
        <begin position="145"/>
        <end position="164"/>
    </location>
</feature>
<accession>A0ABC9CG95</accession>
<gene>
    <name evidence="13" type="ORF">URODEC1_LOCUS74989</name>
</gene>
<keyword evidence="4 10" id="KW-0812">Transmembrane</keyword>
<keyword evidence="14" id="KW-1185">Reference proteome</keyword>
<dbReference type="EMBL" id="OZ075113">
    <property type="protein sequence ID" value="CAL5019809.1"/>
    <property type="molecule type" value="Genomic_DNA"/>
</dbReference>
<protein>
    <recommendedName>
        <fullName evidence="15">Trichome birefringence-like N-terminal domain-containing protein</fullName>
    </recommendedName>
</protein>
<evidence type="ECO:0000256" key="9">
    <source>
        <dbReference type="SAM" id="MobiDB-lite"/>
    </source>
</evidence>
<dbReference type="InterPro" id="IPR026057">
    <property type="entry name" value="TBL_C"/>
</dbReference>
<feature type="compositionally biased region" description="Polar residues" evidence="9">
    <location>
        <begin position="364"/>
        <end position="380"/>
    </location>
</feature>
<dbReference type="InterPro" id="IPR029962">
    <property type="entry name" value="TBL"/>
</dbReference>
<dbReference type="InterPro" id="IPR025846">
    <property type="entry name" value="TBL_N"/>
</dbReference>
<comment type="similarity">
    <text evidence="2">Belongs to the PC-esterase family. TBL subfamily.</text>
</comment>
<organism evidence="13 14">
    <name type="scientific">Urochloa decumbens</name>
    <dbReference type="NCBI Taxonomy" id="240449"/>
    <lineage>
        <taxon>Eukaryota</taxon>
        <taxon>Viridiplantae</taxon>
        <taxon>Streptophyta</taxon>
        <taxon>Embryophyta</taxon>
        <taxon>Tracheophyta</taxon>
        <taxon>Spermatophyta</taxon>
        <taxon>Magnoliopsida</taxon>
        <taxon>Liliopsida</taxon>
        <taxon>Poales</taxon>
        <taxon>Poaceae</taxon>
        <taxon>PACMAD clade</taxon>
        <taxon>Panicoideae</taxon>
        <taxon>Panicodae</taxon>
        <taxon>Paniceae</taxon>
        <taxon>Melinidinae</taxon>
        <taxon>Urochloa</taxon>
    </lineage>
</organism>
<evidence type="ECO:0000259" key="11">
    <source>
        <dbReference type="Pfam" id="PF13839"/>
    </source>
</evidence>
<feature type="domain" description="Trichome birefringence-like C-terminal" evidence="11">
    <location>
        <begin position="470"/>
        <end position="756"/>
    </location>
</feature>
<keyword evidence="8 10" id="KW-0472">Membrane</keyword>
<evidence type="ECO:0000256" key="7">
    <source>
        <dbReference type="ARBA" id="ARBA00023034"/>
    </source>
</evidence>
<evidence type="ECO:0000256" key="8">
    <source>
        <dbReference type="ARBA" id="ARBA00023136"/>
    </source>
</evidence>
<keyword evidence="3" id="KW-0808">Transferase</keyword>